<dbReference type="SUPFAM" id="SSF55073">
    <property type="entry name" value="Nucleotide cyclase"/>
    <property type="match status" value="1"/>
</dbReference>
<dbReference type="CDD" id="cd18774">
    <property type="entry name" value="PDC2_HK_sensor"/>
    <property type="match status" value="1"/>
</dbReference>
<keyword evidence="5 6" id="KW-0472">Membrane</keyword>
<feature type="domain" description="EAL" evidence="7">
    <location>
        <begin position="544"/>
        <end position="798"/>
    </location>
</feature>
<dbReference type="EMBL" id="MLJW01000196">
    <property type="protein sequence ID" value="OIQ93965.1"/>
    <property type="molecule type" value="Genomic_DNA"/>
</dbReference>
<evidence type="ECO:0000256" key="3">
    <source>
        <dbReference type="ARBA" id="ARBA00022692"/>
    </source>
</evidence>
<dbReference type="PANTHER" id="PTHR44757:SF2">
    <property type="entry name" value="BIOFILM ARCHITECTURE MAINTENANCE PROTEIN MBAA"/>
    <property type="match status" value="1"/>
</dbReference>
<sequence length="798" mass="86821">MADKLLSLSLKTRVLLVVLGLFIIGIWGLAARVAGVMQADLERLLSQQMLATVTYVAVDLDDNIQMRIDNLREIARSTTPALLADSARLRAQLARHGTARVLFPTGVFVADRDGTNIADYPLLPGRVGASIGNRTFFKEIVASGHWAISEPLHGRFSKQPIVALGVPIKDASGAVAGVLVGSAYPSDHNLFGRLEKTRIGRTGYFLVISPKDRVFVSATDQHLIMQPLPARGVNPLLDRRIENGFEGAGVVVNSRGIEVLTASHNMRTTGWIVVAAVATEEAFAPIATLKRQIYLAALAMSLALALVLRWVLARQLAPLNDAGKAMRRMTDGDEAFAPIAVTRNDEIGELVGNFNRLVLGRRAAEDQIELLAYHDALTGLPNRRLVQDRFVQATAYADRAGTKVALLFLDLDNFKTINDSLGHQVGDALLKEVAARLAECVRDTDTISRQGGDEFLIVLPDLPDADATAPALVKIRERLQEPVEAEGQELATSASIGVALYPDDGEDFDTLLKKADTAMYRAKDAGRNTYRFFDEQMNVEAVLHLTMRNGLRRALDRGELVLHYQPQVELTGGTVVGVEALIRWQHPELGMVPPARFIPIAEESGLIVPIGEWVMREACRQAVAWKKAGLPNLTMAVNLSAVQFKRGDVLQTVVSALEETGFDPHHLELEMTESILIRNTESVLAAVGQLKLLGVTLSIDDFGTGYSSLSYLKRFAVDKLKIDQSFIRDLATDPDDAAIVRAIIQMAGSLGLKTLAEGVEDAATLAQLAGFGCDEVQGFLYARPMPAEELPAFLAAMR</sequence>
<evidence type="ECO:0000256" key="1">
    <source>
        <dbReference type="ARBA" id="ARBA00004651"/>
    </source>
</evidence>
<dbReference type="PROSITE" id="PS50883">
    <property type="entry name" value="EAL"/>
    <property type="match status" value="1"/>
</dbReference>
<keyword evidence="10" id="KW-0378">Hydrolase</keyword>
<dbReference type="Pfam" id="PF00990">
    <property type="entry name" value="GGDEF"/>
    <property type="match status" value="1"/>
</dbReference>
<dbReference type="CDD" id="cd12914">
    <property type="entry name" value="PDC1_DGC_like"/>
    <property type="match status" value="1"/>
</dbReference>
<dbReference type="InterPro" id="IPR029787">
    <property type="entry name" value="Nucleotide_cyclase"/>
</dbReference>
<proteinExistence type="predicted"/>
<protein>
    <submittedName>
        <fullName evidence="10">Cyclic di-GMP phosphodiesterase Gmr</fullName>
        <ecNumber evidence="10">3.1.4.52</ecNumber>
    </submittedName>
</protein>
<dbReference type="PROSITE" id="PS50887">
    <property type="entry name" value="GGDEF"/>
    <property type="match status" value="1"/>
</dbReference>
<keyword evidence="3 6" id="KW-0812">Transmembrane</keyword>
<dbReference type="CDD" id="cd06225">
    <property type="entry name" value="HAMP"/>
    <property type="match status" value="1"/>
</dbReference>
<evidence type="ECO:0000256" key="6">
    <source>
        <dbReference type="SAM" id="Phobius"/>
    </source>
</evidence>
<keyword evidence="4 6" id="KW-1133">Transmembrane helix</keyword>
<feature type="transmembrane region" description="Helical" evidence="6">
    <location>
        <begin position="14"/>
        <end position="34"/>
    </location>
</feature>
<dbReference type="InterPro" id="IPR003660">
    <property type="entry name" value="HAMP_dom"/>
</dbReference>
<keyword evidence="2" id="KW-1003">Cell membrane</keyword>
<dbReference type="InterPro" id="IPR000160">
    <property type="entry name" value="GGDEF_dom"/>
</dbReference>
<dbReference type="GO" id="GO:0007165">
    <property type="term" value="P:signal transduction"/>
    <property type="evidence" value="ECO:0007669"/>
    <property type="project" value="InterPro"/>
</dbReference>
<dbReference type="SMART" id="SM00267">
    <property type="entry name" value="GGDEF"/>
    <property type="match status" value="1"/>
</dbReference>
<evidence type="ECO:0000256" key="5">
    <source>
        <dbReference type="ARBA" id="ARBA00023136"/>
    </source>
</evidence>
<accession>A0A1J5S0U8</accession>
<evidence type="ECO:0000256" key="2">
    <source>
        <dbReference type="ARBA" id="ARBA00022475"/>
    </source>
</evidence>
<dbReference type="SUPFAM" id="SSF158472">
    <property type="entry name" value="HAMP domain-like"/>
    <property type="match status" value="1"/>
</dbReference>
<dbReference type="SMART" id="SM00052">
    <property type="entry name" value="EAL"/>
    <property type="match status" value="1"/>
</dbReference>
<feature type="domain" description="GGDEF" evidence="9">
    <location>
        <begin position="402"/>
        <end position="535"/>
    </location>
</feature>
<dbReference type="EC" id="3.1.4.52" evidence="10"/>
<dbReference type="FunFam" id="3.30.70.270:FF:000001">
    <property type="entry name" value="Diguanylate cyclase domain protein"/>
    <property type="match status" value="1"/>
</dbReference>
<organism evidence="10">
    <name type="scientific">mine drainage metagenome</name>
    <dbReference type="NCBI Taxonomy" id="410659"/>
    <lineage>
        <taxon>unclassified sequences</taxon>
        <taxon>metagenomes</taxon>
        <taxon>ecological metagenomes</taxon>
    </lineage>
</organism>
<dbReference type="InterPro" id="IPR001633">
    <property type="entry name" value="EAL_dom"/>
</dbReference>
<dbReference type="AlphaFoldDB" id="A0A1J5S0U8"/>
<dbReference type="PROSITE" id="PS50885">
    <property type="entry name" value="HAMP"/>
    <property type="match status" value="1"/>
</dbReference>
<gene>
    <name evidence="10" type="primary">gmr_126</name>
    <name evidence="10" type="ORF">GALL_240600</name>
</gene>
<evidence type="ECO:0000259" key="7">
    <source>
        <dbReference type="PROSITE" id="PS50883"/>
    </source>
</evidence>
<dbReference type="InterPro" id="IPR043128">
    <property type="entry name" value="Rev_trsase/Diguanyl_cyclase"/>
</dbReference>
<dbReference type="Gene3D" id="6.10.340.10">
    <property type="match status" value="1"/>
</dbReference>
<dbReference type="Gene3D" id="3.30.450.20">
    <property type="entry name" value="PAS domain"/>
    <property type="match status" value="1"/>
</dbReference>
<dbReference type="NCBIfam" id="TIGR00254">
    <property type="entry name" value="GGDEF"/>
    <property type="match status" value="1"/>
</dbReference>
<evidence type="ECO:0000259" key="8">
    <source>
        <dbReference type="PROSITE" id="PS50885"/>
    </source>
</evidence>
<reference evidence="10" key="1">
    <citation type="submission" date="2016-10" db="EMBL/GenBank/DDBJ databases">
        <title>Sequence of Gallionella enrichment culture.</title>
        <authorList>
            <person name="Poehlein A."/>
            <person name="Muehling M."/>
            <person name="Daniel R."/>
        </authorList>
    </citation>
    <scope>NUCLEOTIDE SEQUENCE</scope>
</reference>
<dbReference type="Pfam" id="PF02743">
    <property type="entry name" value="dCache_1"/>
    <property type="match status" value="1"/>
</dbReference>
<dbReference type="GO" id="GO:0005886">
    <property type="term" value="C:plasma membrane"/>
    <property type="evidence" value="ECO:0007669"/>
    <property type="project" value="UniProtKB-SubCell"/>
</dbReference>
<dbReference type="InterPro" id="IPR035919">
    <property type="entry name" value="EAL_sf"/>
</dbReference>
<dbReference type="CDD" id="cd01948">
    <property type="entry name" value="EAL"/>
    <property type="match status" value="1"/>
</dbReference>
<evidence type="ECO:0000313" key="10">
    <source>
        <dbReference type="EMBL" id="OIQ93965.1"/>
    </source>
</evidence>
<dbReference type="Gene3D" id="3.30.70.270">
    <property type="match status" value="1"/>
</dbReference>
<dbReference type="InterPro" id="IPR052155">
    <property type="entry name" value="Biofilm_reg_signaling"/>
</dbReference>
<dbReference type="InterPro" id="IPR033479">
    <property type="entry name" value="dCache_1"/>
</dbReference>
<dbReference type="Pfam" id="PF00563">
    <property type="entry name" value="EAL"/>
    <property type="match status" value="1"/>
</dbReference>
<evidence type="ECO:0000259" key="9">
    <source>
        <dbReference type="PROSITE" id="PS50887"/>
    </source>
</evidence>
<dbReference type="SUPFAM" id="SSF141868">
    <property type="entry name" value="EAL domain-like"/>
    <property type="match status" value="1"/>
</dbReference>
<evidence type="ECO:0000256" key="4">
    <source>
        <dbReference type="ARBA" id="ARBA00022989"/>
    </source>
</evidence>
<comment type="subcellular location">
    <subcellularLocation>
        <location evidence="1">Cell membrane</location>
        <topology evidence="1">Multi-pass membrane protein</topology>
    </subcellularLocation>
</comment>
<feature type="domain" description="HAMP" evidence="8">
    <location>
        <begin position="313"/>
        <end position="366"/>
    </location>
</feature>
<dbReference type="Pfam" id="PF00672">
    <property type="entry name" value="HAMP"/>
    <property type="match status" value="1"/>
</dbReference>
<dbReference type="PANTHER" id="PTHR44757">
    <property type="entry name" value="DIGUANYLATE CYCLASE DGCP"/>
    <property type="match status" value="1"/>
</dbReference>
<comment type="caution">
    <text evidence="10">The sequence shown here is derived from an EMBL/GenBank/DDBJ whole genome shotgun (WGS) entry which is preliminary data.</text>
</comment>
<dbReference type="GO" id="GO:0071111">
    <property type="term" value="F:cyclic-guanylate-specific phosphodiesterase activity"/>
    <property type="evidence" value="ECO:0007669"/>
    <property type="project" value="UniProtKB-EC"/>
</dbReference>
<dbReference type="FunFam" id="3.20.20.450:FF:000001">
    <property type="entry name" value="Cyclic di-GMP phosphodiesterase yahA"/>
    <property type="match status" value="1"/>
</dbReference>
<dbReference type="CDD" id="cd01949">
    <property type="entry name" value="GGDEF"/>
    <property type="match status" value="1"/>
</dbReference>
<dbReference type="Gene3D" id="3.20.20.450">
    <property type="entry name" value="EAL domain"/>
    <property type="match status" value="1"/>
</dbReference>
<name>A0A1J5S0U8_9ZZZZ</name>